<dbReference type="CDD" id="cd18793">
    <property type="entry name" value="SF2_C_SNF"/>
    <property type="match status" value="1"/>
</dbReference>
<dbReference type="GO" id="GO:0005524">
    <property type="term" value="F:ATP binding"/>
    <property type="evidence" value="ECO:0007669"/>
    <property type="project" value="UniProtKB-KW"/>
</dbReference>
<gene>
    <name evidence="7" type="primary">ORF 23</name>
</gene>
<dbReference type="InterPro" id="IPR014001">
    <property type="entry name" value="Helicase_ATP-bd"/>
</dbReference>
<feature type="compositionally biased region" description="Basic and acidic residues" evidence="4">
    <location>
        <begin position="31"/>
        <end position="45"/>
    </location>
</feature>
<evidence type="ECO:0000313" key="7">
    <source>
        <dbReference type="EMBL" id="AAK14449.1"/>
    </source>
</evidence>
<name>Q8QNN8_ESV1K</name>
<dbReference type="GO" id="GO:0016787">
    <property type="term" value="F:hydrolase activity"/>
    <property type="evidence" value="ECO:0007669"/>
    <property type="project" value="UniProtKB-KW"/>
</dbReference>
<organism evidence="7 8">
    <name type="scientific">Ectocarpus siliculosus virus 1 (isolate New Zealand/Kaikoura/1988)</name>
    <name type="common">EsV-1</name>
    <dbReference type="NCBI Taxonomy" id="654926"/>
    <lineage>
        <taxon>Viruses</taxon>
        <taxon>Varidnaviria</taxon>
        <taxon>Bamfordvirae</taxon>
        <taxon>Nucleocytoviricota</taxon>
        <taxon>Megaviricetes</taxon>
        <taxon>Algavirales</taxon>
        <taxon>Phycodnaviridae</taxon>
        <taxon>Phaeovirus</taxon>
        <taxon>Phaeovirus unasiliculosus</taxon>
        <taxon>Ectocarpus siliculosus virus 1</taxon>
    </lineage>
</organism>
<keyword evidence="1" id="KW-0547">Nucleotide-binding</keyword>
<evidence type="ECO:0000256" key="4">
    <source>
        <dbReference type="SAM" id="MobiDB-lite"/>
    </source>
</evidence>
<reference evidence="7 8" key="4">
    <citation type="journal article" date="2000" name="Virology">
        <title>The brown algal virus EsV-1 particle contains a putative hybrid histidine kinase.</title>
        <authorList>
            <person name="Delaroque N."/>
            <person name="Wolf S."/>
            <person name="Muller D.G."/>
            <person name="Knippers R."/>
        </authorList>
    </citation>
    <scope>NUCLEOTIDE SEQUENCE [LARGE SCALE GENOMIC DNA]</scope>
    <source>
        <strain evidence="8">Isolate New Zealand/Kaikoura/1988</strain>
    </source>
</reference>
<dbReference type="Pfam" id="PF00271">
    <property type="entry name" value="Helicase_C"/>
    <property type="match status" value="1"/>
</dbReference>
<dbReference type="GO" id="GO:0008094">
    <property type="term" value="F:ATP-dependent activity, acting on DNA"/>
    <property type="evidence" value="ECO:0007669"/>
    <property type="project" value="TreeGrafter"/>
</dbReference>
<dbReference type="SMART" id="SM00487">
    <property type="entry name" value="DEXDc"/>
    <property type="match status" value="1"/>
</dbReference>
<keyword evidence="3" id="KW-0067">ATP-binding</keyword>
<feature type="domain" description="Helicase C-terminal" evidence="6">
    <location>
        <begin position="424"/>
        <end position="593"/>
    </location>
</feature>
<proteinExistence type="predicted"/>
<dbReference type="InterPro" id="IPR001650">
    <property type="entry name" value="Helicase_C-like"/>
</dbReference>
<dbReference type="PROSITE" id="PS51192">
    <property type="entry name" value="HELICASE_ATP_BIND_1"/>
    <property type="match status" value="1"/>
</dbReference>
<evidence type="ECO:0000256" key="1">
    <source>
        <dbReference type="ARBA" id="ARBA00022741"/>
    </source>
</evidence>
<dbReference type="Proteomes" id="UP000000864">
    <property type="component" value="Segment"/>
</dbReference>
<evidence type="ECO:0000259" key="5">
    <source>
        <dbReference type="PROSITE" id="PS51192"/>
    </source>
</evidence>
<dbReference type="InterPro" id="IPR027417">
    <property type="entry name" value="P-loop_NTPase"/>
</dbReference>
<dbReference type="SUPFAM" id="SSF52540">
    <property type="entry name" value="P-loop containing nucleoside triphosphate hydrolases"/>
    <property type="match status" value="1"/>
</dbReference>
<keyword evidence="8" id="KW-1185">Reference proteome</keyword>
<dbReference type="SMART" id="SM00490">
    <property type="entry name" value="HELICc"/>
    <property type="match status" value="1"/>
</dbReference>
<reference evidence="7 8" key="2">
    <citation type="journal article" date="1998" name="Adv. Virus Res.">
        <title>Viruses in marine brown algae.</title>
        <authorList>
            <person name="Muller D.G."/>
            <person name="Kapp M."/>
            <person name="Knippers R."/>
        </authorList>
    </citation>
    <scope>NUCLEOTIDE SEQUENCE [LARGE SCALE GENOMIC DNA]</scope>
    <source>
        <strain evidence="8">Isolate New Zealand/Kaikoura/1988</strain>
    </source>
</reference>
<dbReference type="PANTHER" id="PTHR45626">
    <property type="entry name" value="TRANSCRIPTION TERMINATION FACTOR 2-RELATED"/>
    <property type="match status" value="1"/>
</dbReference>
<evidence type="ECO:0000256" key="2">
    <source>
        <dbReference type="ARBA" id="ARBA00022801"/>
    </source>
</evidence>
<dbReference type="PROSITE" id="PS51194">
    <property type="entry name" value="HELICASE_CTER"/>
    <property type="match status" value="1"/>
</dbReference>
<dbReference type="Gene3D" id="3.40.50.300">
    <property type="entry name" value="P-loop containing nucleotide triphosphate hydrolases"/>
    <property type="match status" value="2"/>
</dbReference>
<feature type="region of interest" description="Disordered" evidence="4">
    <location>
        <begin position="71"/>
        <end position="108"/>
    </location>
</feature>
<evidence type="ECO:0000256" key="3">
    <source>
        <dbReference type="ARBA" id="ARBA00022840"/>
    </source>
</evidence>
<sequence>MATLPNYENDLAIAVAIAMKKNGITFAPVSAEKEKKNSVREAEAKKAKKKKQARALLRLQEDLVPSKKRVDVGGMVGRSGRPRAKRVRYDPSTAKKRVSPSKSAPEILNPTRSTVDARVDTARTRAQGRNQETQKKNQCNVIEFMKRVADPTRNKEEKYANTKGLLIAHGMGSGKTLTSLWVAKEYIAKNRVKFVNILAPNVAVGEFIDSFERAGITPQTAGKIRVLTHDEFALNKKAREFSKSLVIVDEAHMFTGMKYDALAKADVSYLMLLSGTPAPNAPSEIVPLINLLHRKREDHWTRQKWDKSTTTPSEKKKFLRDKVSMYNIGPKYNYLRQRGTEFPSANNFPGYKVSTRNVKLSPSQNAAYMKLNKTVKKESPGEREKHPFYARERVIVNTHPKRRHVGRGNVTPKIAKVASDVARDIKKSHGRNQSKQDPNRLGRGRLLLYAYHRDTITDLEGEIRRLCADKNIVSPQISTYNGDTSARERMRIKEAFNNGEMDLLIISKAGSVGLDLQCTSKVFMFDLWWNIPQMNQVIGRAIRFKSHHEPCKHKHVDVYVYQSVFVTKQAKGVKVFDAQVLFDAVKKWKKVAHMIENVMKPASIKNAASCDK</sequence>
<reference evidence="7 8" key="3">
    <citation type="journal article" date="2000" name="Virology">
        <title>Characterization and immunolocalization of major structural proteins in the brown algal virus EsV-1.</title>
        <authorList>
            <person name="Delaroque N."/>
            <person name="Wolf S."/>
            <person name="Muller D.G."/>
            <person name="Knippers R."/>
        </authorList>
    </citation>
    <scope>NUCLEOTIDE SEQUENCE [LARGE SCALE GENOMIC DNA]</scope>
    <source>
        <strain evidence="8">Isolate New Zealand/Kaikoura/1988</strain>
    </source>
</reference>
<evidence type="ECO:0000313" key="8">
    <source>
        <dbReference type="Proteomes" id="UP000000864"/>
    </source>
</evidence>
<dbReference type="Pfam" id="PF00176">
    <property type="entry name" value="SNF2-rel_dom"/>
    <property type="match status" value="1"/>
</dbReference>
<accession>Q8QNN8</accession>
<evidence type="ECO:0000259" key="6">
    <source>
        <dbReference type="PROSITE" id="PS51194"/>
    </source>
</evidence>
<protein>
    <submittedName>
        <fullName evidence="7">EsV-1-23</fullName>
    </submittedName>
</protein>
<dbReference type="EMBL" id="AF204951">
    <property type="protein sequence ID" value="AAK14449.1"/>
    <property type="molecule type" value="Genomic_DNA"/>
</dbReference>
<reference evidence="7 8" key="1">
    <citation type="journal article" date="1995" name="Virology">
        <title>Coat protein of the Ectocarpus siliculosus virus.</title>
        <authorList>
            <person name="Klein M."/>
            <person name="Lanka S.T."/>
            <person name="Knippers R."/>
            <person name="Muller D.G."/>
        </authorList>
    </citation>
    <scope>NUCLEOTIDE SEQUENCE [LARGE SCALE GENOMIC DNA]</scope>
    <source>
        <strain evidence="8">Isolate New Zealand/Kaikoura/1988</strain>
    </source>
</reference>
<dbReference type="InterPro" id="IPR050628">
    <property type="entry name" value="SNF2_RAD54_helicase_TF"/>
</dbReference>
<feature type="region of interest" description="Disordered" evidence="4">
    <location>
        <begin position="31"/>
        <end position="51"/>
    </location>
</feature>
<dbReference type="KEGG" id="vg:920770"/>
<feature type="domain" description="Helicase ATP-binding" evidence="5">
    <location>
        <begin position="156"/>
        <end position="295"/>
    </location>
</feature>
<dbReference type="GO" id="GO:0006281">
    <property type="term" value="P:DNA repair"/>
    <property type="evidence" value="ECO:0007669"/>
    <property type="project" value="TreeGrafter"/>
</dbReference>
<dbReference type="InterPro" id="IPR000330">
    <property type="entry name" value="SNF2_N"/>
</dbReference>
<organismHost>
    <name type="scientific">Ectocarpus siliculosus</name>
    <name type="common">Brown alga</name>
    <name type="synonym">Conferva siliculosa</name>
    <dbReference type="NCBI Taxonomy" id="2880"/>
</organismHost>
<dbReference type="InterPro" id="IPR049730">
    <property type="entry name" value="SNF2/RAD54-like_C"/>
</dbReference>
<keyword evidence="2" id="KW-0378">Hydrolase</keyword>